<dbReference type="GO" id="GO:0098855">
    <property type="term" value="C:HCN channel complex"/>
    <property type="evidence" value="ECO:0007669"/>
    <property type="project" value="TreeGrafter"/>
</dbReference>
<evidence type="ECO:0000313" key="2">
    <source>
        <dbReference type="EMBL" id="KAK9731357.1"/>
    </source>
</evidence>
<dbReference type="GO" id="GO:0035725">
    <property type="term" value="P:sodium ion transmembrane transport"/>
    <property type="evidence" value="ECO:0007669"/>
    <property type="project" value="TreeGrafter"/>
</dbReference>
<dbReference type="InterPro" id="IPR051413">
    <property type="entry name" value="K/Na_HCN_channel"/>
</dbReference>
<dbReference type="InterPro" id="IPR000595">
    <property type="entry name" value="cNMP-bd_dom"/>
</dbReference>
<dbReference type="EMBL" id="JASPKY010000133">
    <property type="protein sequence ID" value="KAK9731357.1"/>
    <property type="molecule type" value="Genomic_DNA"/>
</dbReference>
<gene>
    <name evidence="2" type="ORF">QE152_g13706</name>
</gene>
<dbReference type="SUPFAM" id="SSF51206">
    <property type="entry name" value="cAMP-binding domain-like"/>
    <property type="match status" value="1"/>
</dbReference>
<organism evidence="2 3">
    <name type="scientific">Popillia japonica</name>
    <name type="common">Japanese beetle</name>
    <dbReference type="NCBI Taxonomy" id="7064"/>
    <lineage>
        <taxon>Eukaryota</taxon>
        <taxon>Metazoa</taxon>
        <taxon>Ecdysozoa</taxon>
        <taxon>Arthropoda</taxon>
        <taxon>Hexapoda</taxon>
        <taxon>Insecta</taxon>
        <taxon>Pterygota</taxon>
        <taxon>Neoptera</taxon>
        <taxon>Endopterygota</taxon>
        <taxon>Coleoptera</taxon>
        <taxon>Polyphaga</taxon>
        <taxon>Scarabaeiformia</taxon>
        <taxon>Scarabaeidae</taxon>
        <taxon>Rutelinae</taxon>
        <taxon>Popillia</taxon>
    </lineage>
</organism>
<accession>A0AAW1LBN6</accession>
<name>A0AAW1LBN6_POPJA</name>
<sequence length="204" mass="23543">MMQRVIQYFEFRFQQNYFKEDEILSTLSHKLIDEINIHSCESLIENVNILKNMPASVVLKMTTVMKKEVFLPNDVIILANTPGDCMFFISSGTVAVYTPSGKEVIICHLSDGGNFGEISLIMDHATRVATVVAIDYCDLFSLSRKDFRIAIEPYPELMQRTIKIAKLRMRNVMLAEHYRNRPDEYYDFSTPEGIADFIVKMHEL</sequence>
<dbReference type="GO" id="GO:0003254">
    <property type="term" value="P:regulation of membrane depolarization"/>
    <property type="evidence" value="ECO:0007669"/>
    <property type="project" value="TreeGrafter"/>
</dbReference>
<dbReference type="Gene3D" id="1.10.287.630">
    <property type="entry name" value="Helix hairpin bin"/>
    <property type="match status" value="1"/>
</dbReference>
<dbReference type="Proteomes" id="UP001458880">
    <property type="component" value="Unassembled WGS sequence"/>
</dbReference>
<evidence type="ECO:0000259" key="1">
    <source>
        <dbReference type="PROSITE" id="PS50042"/>
    </source>
</evidence>
<dbReference type="CDD" id="cd00038">
    <property type="entry name" value="CAP_ED"/>
    <property type="match status" value="1"/>
</dbReference>
<evidence type="ECO:0000313" key="3">
    <source>
        <dbReference type="Proteomes" id="UP001458880"/>
    </source>
</evidence>
<dbReference type="PROSITE" id="PS50042">
    <property type="entry name" value="CNMP_BINDING_3"/>
    <property type="match status" value="1"/>
</dbReference>
<dbReference type="GO" id="GO:0005249">
    <property type="term" value="F:voltage-gated potassium channel activity"/>
    <property type="evidence" value="ECO:0007669"/>
    <property type="project" value="TreeGrafter"/>
</dbReference>
<feature type="domain" description="Cyclic nucleotide-binding" evidence="1">
    <location>
        <begin position="49"/>
        <end position="160"/>
    </location>
</feature>
<dbReference type="PANTHER" id="PTHR45689">
    <property type="entry name" value="I[[H]] CHANNEL, ISOFORM E"/>
    <property type="match status" value="1"/>
</dbReference>
<dbReference type="PANTHER" id="PTHR45689:SF14">
    <property type="entry name" value="CYCLIC NUCLEOTIDE-GATED CATION CHANNEL SUBUNIT A-LIKE PROTEIN"/>
    <property type="match status" value="1"/>
</dbReference>
<protein>
    <submittedName>
        <fullName evidence="2">Cyclic nucleotide-binding domain</fullName>
    </submittedName>
</protein>
<comment type="caution">
    <text evidence="2">The sequence shown here is derived from an EMBL/GenBank/DDBJ whole genome shotgun (WGS) entry which is preliminary data.</text>
</comment>
<dbReference type="SMART" id="SM00100">
    <property type="entry name" value="cNMP"/>
    <property type="match status" value="1"/>
</dbReference>
<dbReference type="Pfam" id="PF00027">
    <property type="entry name" value="cNMP_binding"/>
    <property type="match status" value="1"/>
</dbReference>
<dbReference type="InterPro" id="IPR018490">
    <property type="entry name" value="cNMP-bd_dom_sf"/>
</dbReference>
<dbReference type="InterPro" id="IPR014710">
    <property type="entry name" value="RmlC-like_jellyroll"/>
</dbReference>
<dbReference type="Gene3D" id="2.60.120.10">
    <property type="entry name" value="Jelly Rolls"/>
    <property type="match status" value="1"/>
</dbReference>
<keyword evidence="3" id="KW-1185">Reference proteome</keyword>
<proteinExistence type="predicted"/>
<dbReference type="AlphaFoldDB" id="A0AAW1LBN6"/>
<reference evidence="2 3" key="1">
    <citation type="journal article" date="2024" name="BMC Genomics">
        <title>De novo assembly and annotation of Popillia japonica's genome with initial clues to its potential as an invasive pest.</title>
        <authorList>
            <person name="Cucini C."/>
            <person name="Boschi S."/>
            <person name="Funari R."/>
            <person name="Cardaioli E."/>
            <person name="Iannotti N."/>
            <person name="Marturano G."/>
            <person name="Paoli F."/>
            <person name="Bruttini M."/>
            <person name="Carapelli A."/>
            <person name="Frati F."/>
            <person name="Nardi F."/>
        </authorList>
    </citation>
    <scope>NUCLEOTIDE SEQUENCE [LARGE SCALE GENOMIC DNA]</scope>
    <source>
        <strain evidence="2">DMR45628</strain>
    </source>
</reference>